<evidence type="ECO:0008006" key="3">
    <source>
        <dbReference type="Google" id="ProtNLM"/>
    </source>
</evidence>
<gene>
    <name evidence="1" type="ORF">D4765_11725</name>
</gene>
<dbReference type="RefSeq" id="WP_136642484.1">
    <property type="nucleotide sequence ID" value="NZ_QYRT01000022.1"/>
</dbReference>
<reference evidence="1 2" key="1">
    <citation type="journal article" date="2019" name="Microorganisms">
        <title>Systematic Affiliation and Genome Analysis of Subtercola vilae DB165(T) with Particular Emphasis on Cold Adaptation of an Isolate from a High-Altitude Cold Volcano Lake.</title>
        <authorList>
            <person name="Villalobos A.S."/>
            <person name="Wiese J."/>
            <person name="Imhoff J.F."/>
            <person name="Dorador C."/>
            <person name="Keller A."/>
            <person name="Hentschel U."/>
        </authorList>
    </citation>
    <scope>NUCLEOTIDE SEQUENCE [LARGE SCALE GENOMIC DNA]</scope>
    <source>
        <strain evidence="1 2">DB165</strain>
    </source>
</reference>
<accession>A0A4T2BYM1</accession>
<evidence type="ECO:0000313" key="1">
    <source>
        <dbReference type="EMBL" id="TIH34956.1"/>
    </source>
</evidence>
<evidence type="ECO:0000313" key="2">
    <source>
        <dbReference type="Proteomes" id="UP000306192"/>
    </source>
</evidence>
<name>A0A4T2BYM1_9MICO</name>
<organism evidence="1 2">
    <name type="scientific">Subtercola vilae</name>
    <dbReference type="NCBI Taxonomy" id="2056433"/>
    <lineage>
        <taxon>Bacteria</taxon>
        <taxon>Bacillati</taxon>
        <taxon>Actinomycetota</taxon>
        <taxon>Actinomycetes</taxon>
        <taxon>Micrococcales</taxon>
        <taxon>Microbacteriaceae</taxon>
        <taxon>Subtercola</taxon>
    </lineage>
</organism>
<proteinExistence type="predicted"/>
<sequence length="76" mass="8387">MKKAARLEDITSWIAYVKDAENAIEANIRGRDASIVAAIEEGIGPTEIARHTGMARSRIYQIKASRATDRGRKSDD</sequence>
<comment type="caution">
    <text evidence="1">The sequence shown here is derived from an EMBL/GenBank/DDBJ whole genome shotgun (WGS) entry which is preliminary data.</text>
</comment>
<dbReference type="OrthoDB" id="161617at85023"/>
<dbReference type="Gene3D" id="1.10.10.60">
    <property type="entry name" value="Homeodomain-like"/>
    <property type="match status" value="1"/>
</dbReference>
<protein>
    <recommendedName>
        <fullName evidence="3">Helix-turn-helix domain-containing protein</fullName>
    </recommendedName>
</protein>
<dbReference type="AlphaFoldDB" id="A0A4T2BYM1"/>
<keyword evidence="2" id="KW-1185">Reference proteome</keyword>
<dbReference type="EMBL" id="QYRT01000022">
    <property type="protein sequence ID" value="TIH34956.1"/>
    <property type="molecule type" value="Genomic_DNA"/>
</dbReference>
<dbReference type="Proteomes" id="UP000306192">
    <property type="component" value="Unassembled WGS sequence"/>
</dbReference>